<dbReference type="EnsemblMetazoa" id="RPRC011881-RA">
    <property type="protein sequence ID" value="RPRC011881-PA"/>
    <property type="gene ID" value="RPRC011881"/>
</dbReference>
<dbReference type="PANTHER" id="PTHR46780">
    <property type="entry name" value="PROTEIN EVA-1"/>
    <property type="match status" value="1"/>
</dbReference>
<dbReference type="VEuPathDB" id="VectorBase:RPRC011881"/>
<dbReference type="FunFam" id="2.60.120.740:FF:000001">
    <property type="entry name" value="Adhesion G protein-coupled receptor L2"/>
    <property type="match status" value="2"/>
</dbReference>
<dbReference type="RefSeq" id="XP_073982837.1">
    <property type="nucleotide sequence ID" value="XM_074126736.1"/>
</dbReference>
<evidence type="ECO:0000313" key="4">
    <source>
        <dbReference type="EnsemblMetazoa" id="RPRC011881-PA"/>
    </source>
</evidence>
<dbReference type="GO" id="GO:0030246">
    <property type="term" value="F:carbohydrate binding"/>
    <property type="evidence" value="ECO:0007669"/>
    <property type="project" value="UniProtKB-KW"/>
</dbReference>
<name>T1I6G0_RHOPR</name>
<protein>
    <recommendedName>
        <fullName evidence="3">SUEL-type lectin domain-containing protein</fullName>
    </recommendedName>
</protein>
<dbReference type="eggNOG" id="KOG4729">
    <property type="taxonomic scope" value="Eukaryota"/>
</dbReference>
<dbReference type="AlphaFoldDB" id="T1I6G0"/>
<dbReference type="Proteomes" id="UP000015103">
    <property type="component" value="Unassembled WGS sequence"/>
</dbReference>
<dbReference type="HOGENOM" id="CLU_078349_0_0_1"/>
<dbReference type="Pfam" id="PF02140">
    <property type="entry name" value="SUEL_Lectin"/>
    <property type="match status" value="2"/>
</dbReference>
<evidence type="ECO:0000256" key="1">
    <source>
        <dbReference type="ARBA" id="ARBA00010933"/>
    </source>
</evidence>
<reference evidence="4" key="1">
    <citation type="submission" date="2015-05" db="UniProtKB">
        <authorList>
            <consortium name="EnsemblMetazoa"/>
        </authorList>
    </citation>
    <scope>IDENTIFICATION</scope>
</reference>
<dbReference type="GeneID" id="141453452"/>
<accession>T1I6G0</accession>
<comment type="similarity">
    <text evidence="1">Belongs to the G-protein coupled receptor 2 family. LN-TM7 subfamily.</text>
</comment>
<evidence type="ECO:0000313" key="5">
    <source>
        <dbReference type="Proteomes" id="UP000015103"/>
    </source>
</evidence>
<dbReference type="Gene3D" id="2.60.120.740">
    <property type="match status" value="2"/>
</dbReference>
<dbReference type="PROSITE" id="PS50228">
    <property type="entry name" value="SUEL_LECTIN"/>
    <property type="match status" value="2"/>
</dbReference>
<feature type="domain" description="SUEL-type lectin" evidence="3">
    <location>
        <begin position="128"/>
        <end position="217"/>
    </location>
</feature>
<dbReference type="CDD" id="cd22827">
    <property type="entry name" value="Gal_Rha_Lectin_SUL-I-like"/>
    <property type="match status" value="2"/>
</dbReference>
<sequence>MFYIKLFLLSVLLSSIIASTAVTGEKPFHALGCENDSVYLSCPKGYAIDVLTALYGKKDRRVCHYPRNKYSNCAAGNASTIVKFKCNGKQNCIIEASNSVFGDPCRGTVKYLEVTYKCQKVAVNTKTACENTTLKISCPDDSHLWIVNAFYGRVNQLTCFKEGKETLTNHCDADTAMTVLESSCNNLRECTIDAKNSVFGDPCKGTMKYLEVDYECRK</sequence>
<dbReference type="InterPro" id="IPR043159">
    <property type="entry name" value="Lectin_gal-bd_sf"/>
</dbReference>
<dbReference type="InParanoid" id="T1I6G0"/>
<keyword evidence="2" id="KW-0430">Lectin</keyword>
<proteinExistence type="inferred from homology"/>
<evidence type="ECO:0000256" key="2">
    <source>
        <dbReference type="ARBA" id="ARBA00022734"/>
    </source>
</evidence>
<dbReference type="EMBL" id="ACPB03003743">
    <property type="status" value="NOT_ANNOTATED_CDS"/>
    <property type="molecule type" value="Genomic_DNA"/>
</dbReference>
<dbReference type="OMA" id="FKYLEVG"/>
<feature type="domain" description="SUEL-type lectin" evidence="3">
    <location>
        <begin position="32"/>
        <end position="119"/>
    </location>
</feature>
<organism evidence="4 5">
    <name type="scientific">Rhodnius prolixus</name>
    <name type="common">Triatomid bug</name>
    <dbReference type="NCBI Taxonomy" id="13249"/>
    <lineage>
        <taxon>Eukaryota</taxon>
        <taxon>Metazoa</taxon>
        <taxon>Ecdysozoa</taxon>
        <taxon>Arthropoda</taxon>
        <taxon>Hexapoda</taxon>
        <taxon>Insecta</taxon>
        <taxon>Pterygota</taxon>
        <taxon>Neoptera</taxon>
        <taxon>Paraneoptera</taxon>
        <taxon>Hemiptera</taxon>
        <taxon>Heteroptera</taxon>
        <taxon>Panheteroptera</taxon>
        <taxon>Cimicomorpha</taxon>
        <taxon>Reduviidae</taxon>
        <taxon>Triatominae</taxon>
        <taxon>Rhodnius</taxon>
    </lineage>
</organism>
<evidence type="ECO:0000259" key="3">
    <source>
        <dbReference type="PROSITE" id="PS50228"/>
    </source>
</evidence>
<dbReference type="InterPro" id="IPR000922">
    <property type="entry name" value="Lectin_gal-bd_dom"/>
</dbReference>
<keyword evidence="5" id="KW-1185">Reference proteome</keyword>